<evidence type="ECO:0000313" key="2">
    <source>
        <dbReference type="Proteomes" id="UP000829341"/>
    </source>
</evidence>
<proteinExistence type="predicted"/>
<dbReference type="Proteomes" id="UP000829341">
    <property type="component" value="Segment"/>
</dbReference>
<dbReference type="EMBL" id="OM716005">
    <property type="protein sequence ID" value="UNI71917.1"/>
    <property type="molecule type" value="Genomic_DNA"/>
</dbReference>
<protein>
    <submittedName>
        <fullName evidence="1">Uncharacterized protein</fullName>
    </submittedName>
</protein>
<organism evidence="1 2">
    <name type="scientific">Aeromonas phage vB_ AhaP_PT2</name>
    <dbReference type="NCBI Taxonomy" id="2924715"/>
    <lineage>
        <taxon>Viruses</taxon>
        <taxon>Duplodnaviria</taxon>
        <taxon>Heunggongvirae</taxon>
        <taxon>Uroviricota</taxon>
        <taxon>Caudoviricetes</taxon>
        <taxon>Autographivirales</taxon>
        <taxon>Autotranscriptaviridae</taxon>
        <taxon>Studiervirinae</taxon>
        <taxon>Armandvirus</taxon>
        <taxon>Armandvirus PT2</taxon>
    </lineage>
</organism>
<accession>A0AC61TT78</accession>
<evidence type="ECO:0000313" key="1">
    <source>
        <dbReference type="EMBL" id="UNI71917.1"/>
    </source>
</evidence>
<name>A0AC61TT78_9CAUD</name>
<keyword evidence="2" id="KW-1185">Reference proteome</keyword>
<reference evidence="1" key="1">
    <citation type="submission" date="2022-02" db="EMBL/GenBank/DDBJ databases">
        <authorList>
            <person name="Zhang L."/>
            <person name="Yu H."/>
            <person name="Feng C."/>
        </authorList>
    </citation>
    <scope>NUCLEOTIDE SEQUENCE</scope>
</reference>
<sequence>MNNAMPVLNVAVTMHNHDSHAGVIITRDGLVVSISTIAQGSSMLELVSLVNGYRCVNERVKYRIHRNTANKR</sequence>